<dbReference type="Pfam" id="PF19962">
    <property type="entry name" value="EAD9"/>
    <property type="match status" value="1"/>
</dbReference>
<dbReference type="Proteomes" id="UP000604661">
    <property type="component" value="Unassembled WGS sequence"/>
</dbReference>
<evidence type="ECO:0000256" key="2">
    <source>
        <dbReference type="SAM" id="Phobius"/>
    </source>
</evidence>
<evidence type="ECO:0000313" key="4">
    <source>
        <dbReference type="EMBL" id="MBD2562632.1"/>
    </source>
</evidence>
<keyword evidence="2" id="KW-1133">Transmembrane helix</keyword>
<dbReference type="InterPro" id="IPR045438">
    <property type="entry name" value="EAD9"/>
</dbReference>
<name>A0ABR8EXS8_NOSLI</name>
<keyword evidence="2" id="KW-0812">Transmembrane</keyword>
<evidence type="ECO:0000259" key="3">
    <source>
        <dbReference type="Pfam" id="PF19962"/>
    </source>
</evidence>
<proteinExistence type="predicted"/>
<evidence type="ECO:0000256" key="1">
    <source>
        <dbReference type="SAM" id="Coils"/>
    </source>
</evidence>
<comment type="caution">
    <text evidence="4">The sequence shown here is derived from an EMBL/GenBank/DDBJ whole genome shotgun (WGS) entry which is preliminary data.</text>
</comment>
<keyword evidence="5" id="KW-1185">Reference proteome</keyword>
<feature type="domain" description="Effector-associated" evidence="3">
    <location>
        <begin position="5"/>
        <end position="65"/>
    </location>
</feature>
<protein>
    <recommendedName>
        <fullName evidence="3">Effector-associated domain-containing protein</fullName>
    </recommendedName>
</protein>
<keyword evidence="2" id="KW-0472">Membrane</keyword>
<organism evidence="4 5">
    <name type="scientific">Nostoc linckia FACHB-391</name>
    <dbReference type="NCBI Taxonomy" id="2692906"/>
    <lineage>
        <taxon>Bacteria</taxon>
        <taxon>Bacillati</taxon>
        <taxon>Cyanobacteriota</taxon>
        <taxon>Cyanophyceae</taxon>
        <taxon>Nostocales</taxon>
        <taxon>Nostocaceae</taxon>
        <taxon>Nostoc</taxon>
    </lineage>
</organism>
<dbReference type="EMBL" id="JACJTE010000020">
    <property type="protein sequence ID" value="MBD2562632.1"/>
    <property type="molecule type" value="Genomic_DNA"/>
</dbReference>
<feature type="transmembrane region" description="Helical" evidence="2">
    <location>
        <begin position="144"/>
        <end position="166"/>
    </location>
</feature>
<evidence type="ECO:0000313" key="5">
    <source>
        <dbReference type="Proteomes" id="UP000604661"/>
    </source>
</evidence>
<gene>
    <name evidence="4" type="ORF">H6G95_18825</name>
</gene>
<dbReference type="RefSeq" id="WP_190894625.1">
    <property type="nucleotide sequence ID" value="NZ_JACJTE010000020.1"/>
</dbReference>
<feature type="transmembrane region" description="Helical" evidence="2">
    <location>
        <begin position="119"/>
        <end position="138"/>
    </location>
</feature>
<feature type="coiled-coil region" evidence="1">
    <location>
        <begin position="41"/>
        <end position="68"/>
    </location>
</feature>
<sequence>MSSTRRLQVIYESKQQEWETVHERLNSLRQSRTIETDPENHFKLDRRVKAIEQELKVIQDELNQIEHQLDLLGSSKDESTPEKVTQTSFVQQQRRERSDIGAYQSSYASKPSTSSKRRILAGFLIMAGIGLIGSAIYLMVIAPYAIPVIALYGLLGLLIGGIGIYLW</sequence>
<keyword evidence="1" id="KW-0175">Coiled coil</keyword>
<reference evidence="4 5" key="1">
    <citation type="journal article" date="2020" name="ISME J.">
        <title>Comparative genomics reveals insights into cyanobacterial evolution and habitat adaptation.</title>
        <authorList>
            <person name="Chen M.Y."/>
            <person name="Teng W.K."/>
            <person name="Zhao L."/>
            <person name="Hu C.X."/>
            <person name="Zhou Y.K."/>
            <person name="Han B.P."/>
            <person name="Song L.R."/>
            <person name="Shu W.S."/>
        </authorList>
    </citation>
    <scope>NUCLEOTIDE SEQUENCE [LARGE SCALE GENOMIC DNA]</scope>
    <source>
        <strain evidence="4 5">FACHB-391</strain>
    </source>
</reference>
<accession>A0ABR8EXS8</accession>